<dbReference type="PANTHER" id="PTHR31025">
    <property type="entry name" value="SI:CH211-196P9.1-RELATED"/>
    <property type="match status" value="1"/>
</dbReference>
<evidence type="ECO:0000256" key="1">
    <source>
        <dbReference type="SAM" id="MobiDB-lite"/>
    </source>
</evidence>
<feature type="compositionally biased region" description="Polar residues" evidence="1">
    <location>
        <begin position="1633"/>
        <end position="1648"/>
    </location>
</feature>
<feature type="compositionally biased region" description="Low complexity" evidence="1">
    <location>
        <begin position="1424"/>
        <end position="1435"/>
    </location>
</feature>
<feature type="region of interest" description="Disordered" evidence="1">
    <location>
        <begin position="1598"/>
        <end position="1674"/>
    </location>
</feature>
<feature type="compositionally biased region" description="Low complexity" evidence="1">
    <location>
        <begin position="159"/>
        <end position="171"/>
    </location>
</feature>
<proteinExistence type="predicted"/>
<dbReference type="PANTHER" id="PTHR31025:SF29">
    <property type="entry name" value="SI:CH211-196P9.1"/>
    <property type="match status" value="1"/>
</dbReference>
<gene>
    <name evidence="2" type="ORF">D9C73_028410</name>
</gene>
<feature type="compositionally biased region" description="Polar residues" evidence="1">
    <location>
        <begin position="1451"/>
        <end position="1500"/>
    </location>
</feature>
<feature type="region of interest" description="Disordered" evidence="1">
    <location>
        <begin position="1558"/>
        <end position="1585"/>
    </location>
</feature>
<organism evidence="2 3">
    <name type="scientific">Collichthys lucidus</name>
    <name type="common">Big head croaker</name>
    <name type="synonym">Sciaena lucida</name>
    <dbReference type="NCBI Taxonomy" id="240159"/>
    <lineage>
        <taxon>Eukaryota</taxon>
        <taxon>Metazoa</taxon>
        <taxon>Chordata</taxon>
        <taxon>Craniata</taxon>
        <taxon>Vertebrata</taxon>
        <taxon>Euteleostomi</taxon>
        <taxon>Actinopterygii</taxon>
        <taxon>Neopterygii</taxon>
        <taxon>Teleostei</taxon>
        <taxon>Neoteleostei</taxon>
        <taxon>Acanthomorphata</taxon>
        <taxon>Eupercaria</taxon>
        <taxon>Sciaenidae</taxon>
        <taxon>Collichthys</taxon>
    </lineage>
</organism>
<evidence type="ECO:0000313" key="2">
    <source>
        <dbReference type="EMBL" id="TKS65728.1"/>
    </source>
</evidence>
<keyword evidence="3" id="KW-1185">Reference proteome</keyword>
<evidence type="ECO:0000313" key="3">
    <source>
        <dbReference type="Proteomes" id="UP000298787"/>
    </source>
</evidence>
<feature type="region of interest" description="Disordered" evidence="1">
    <location>
        <begin position="1357"/>
        <end position="1511"/>
    </location>
</feature>
<feature type="region of interest" description="Disordered" evidence="1">
    <location>
        <begin position="135"/>
        <end position="205"/>
    </location>
</feature>
<sequence>MVRQRAFFTRRRLEKGEDGKEKTCVGCVDYGLKKSHFSTYSTRCSLDVAMLLKVKYQNTKKYIRLLSGFTFLDFIAQVKYKFGLPDATELDAFDETNTVVEEDIFSELIEASPDLCLTVRDRISDAAQTPEQDIILEIQIDPGPSPTTQDGISEEDHSTSLTDTNTSLSSSDNDHSSRIEHGTPIGRRTSSQVIPRPTREVSESEAAKEMVKNALLCKPGGEDVIEEYKAEKSLTHRTRRQLVNILASHMTESHGRMPSRKHKEKYALGIITLFPLLKDPFSPKGYEHFYDAEKGTGYLAWRLKTMSRNTVKRPAKTATVAQAQGPKRRRLAATLPEQLDGDASREAISFLIHSQDEASVFQKMKMTFQYRQDLVHDPQRTTDVFKTFPRFLDVKGLLNQDFLLLFGAETASKMLEKWDTTFRPKVINEARHLTQSVEVCRLLKAAEKLTENDDTTWDSDMASLLLLLHLLPPTAGRKRTKISPSDAVDKMLHFHKSCCSLDEHLRGRDGRQPYILAVGRTRNRIDTFYIVVDKQLIPCQATSSLGAFDELFKSHYVFNLSYDECLGQLFTFVQTTVYNIDVATTKESPRVCFKKHLISSHEKDYSQSGDAAMPESFQTNFHMLQDNSEVAGTSGMQNPESECVEDNGSGQRNKENTENICASIIAKLQGSGIANSVVSSVVGDLEELASGLHSQVKQQVLSAVSRDNPVRVTLEKDLETFENPFINFNTESKRFNYFNKKWGVVEPVEKFLGIRFDTRRNKQTGTYDQVPVNDTFVYIPILETIKFMCRNADICKLLGETCISRPDRYEDFCDGSYSKTHPLFSKHQNSLQIQLFYDDFETANPLGSKRGVHKIGALYFVLRNLPPKFNSALMNIHLVALFHTEDLKKYGFNPILEPLINDIKTLESCGLDLPFSAEKVHGTICQITGDNLGMHTILGFTESFSGRYFCRLCLIEKDDAQIIYNEDDPKIILRGKELFEMHCNELQSDPQKLSVFGLKKNSSLNSLQFFHVSHNFSLDIMHDILEGVAQFELKLLLEYLSENVLSKPDLLSRIYAFDYGYVERKNRPTRINLDSIGNNIGLNSIQTLCLVRNIPLLFGDIVPEGNQNWFLLLLLLQIINIIFSPSVTLGMTVLLKHLIMEHHELFKALYPDRNLIPKHHFMIHYPSCIRKIGPLIHMWSMRFEAKHRIFKNTLKNFKNITKSLAKKHQMSIACHWETSHPKCIEYGPMKSINVDNEDYGDVLARALHVESVSQDIHATNWVTISGTEYRAGLIICSEIEHDMPVFCRIEKIIVVDSVICFLVNKLVVDHFNEHFHAYKVFESNDKDVVKADSLVIYKPFDLQSAYGRRTTLAEHISKHNKEQQTKTPLLPTLTQPQTSRQTPQDPLPLTTTYRHPIYSISKRQTLPRTGPIIPQPQSLLWTKPPGQQPTRPQGPSHYPPPTSPSAKKTKQTFLEPQTSTPQLSRPSKTKPSINQDQPDLSPIPSTRTKARTDQSLSLSTIRLPPTITPPHKRKFVTQAQIHRPPDQPNTTPDLHSISLTTHSNSNVSILLTETISPFSSTPAGGADSGAGVTPQRAPPEQEKEEGNMMKGHYQAKHIGNKTQSDPSSQLSSGAPAVSRAGPETSPPAEWKHNTTASPLDSPPRQRTLTPILPGKFKPTYHLSRPNQDNPADHASRSIPATLLAQTTWLNGPNFPLDSPNEPDSVQSFDLVKQELDVDIPPQLRNYATKLQEKILSPERFLRFSSSLIRAIALLIHIVRSFKPSKSMDKCKWWHRCDLTQTPDELSLAKEVIIAAVQRRAFSKEFEALITNKPVPLNSRLRRLSPTLQNNLICVGAKCRSNSWQICPQNIIVNLLQCGCVKAKGKSKKRETEGTERRRCFEITQISS</sequence>
<accession>A0A4U5TWV3</accession>
<feature type="region of interest" description="Disordered" evidence="1">
    <location>
        <begin position="630"/>
        <end position="653"/>
    </location>
</feature>
<feature type="compositionally biased region" description="Basic and acidic residues" evidence="1">
    <location>
        <begin position="172"/>
        <end position="181"/>
    </location>
</feature>
<feature type="compositionally biased region" description="Polar residues" evidence="1">
    <location>
        <begin position="630"/>
        <end position="640"/>
    </location>
</feature>
<dbReference type="Proteomes" id="UP000298787">
    <property type="component" value="Unassembled WGS sequence"/>
</dbReference>
<feature type="compositionally biased region" description="Polar residues" evidence="1">
    <location>
        <begin position="1600"/>
        <end position="1612"/>
    </location>
</feature>
<name>A0A4U5TWV3_COLLU</name>
<protein>
    <submittedName>
        <fullName evidence="2">Uncharacterized protein</fullName>
    </submittedName>
</protein>
<reference evidence="2 3" key="1">
    <citation type="submission" date="2019-01" db="EMBL/GenBank/DDBJ databases">
        <title>Genome Assembly of Collichthys lucidus.</title>
        <authorList>
            <person name="Cai M."/>
            <person name="Xiao S."/>
        </authorList>
    </citation>
    <scope>NUCLEOTIDE SEQUENCE [LARGE SCALE GENOMIC DNA]</scope>
    <source>
        <strain evidence="2">JT15FE1705JMU</strain>
        <tissue evidence="2">Muscle</tissue>
    </source>
</reference>
<feature type="compositionally biased region" description="Low complexity" evidence="1">
    <location>
        <begin position="1365"/>
        <end position="1392"/>
    </location>
</feature>
<dbReference type="EMBL" id="ML241017">
    <property type="protein sequence ID" value="TKS65728.1"/>
    <property type="molecule type" value="Genomic_DNA"/>
</dbReference>